<dbReference type="KEGG" id="pchm:VFPPC_18338"/>
<dbReference type="OrthoDB" id="2333384at2759"/>
<dbReference type="InterPro" id="IPR011021">
    <property type="entry name" value="Arrestin-like_N"/>
</dbReference>
<proteinExistence type="inferred from homology"/>
<gene>
    <name evidence="4" type="ORF">VFPPC_18338</name>
</gene>
<feature type="domain" description="Arrestin-like N-terminal" evidence="3">
    <location>
        <begin position="29"/>
        <end position="161"/>
    </location>
</feature>
<evidence type="ECO:0000313" key="5">
    <source>
        <dbReference type="Proteomes" id="UP000078397"/>
    </source>
</evidence>
<dbReference type="STRING" id="1380566.A0A219ANY6"/>
<dbReference type="GeneID" id="28853261"/>
<comment type="similarity">
    <text evidence="1">Belongs to the arrestin family.</text>
</comment>
<keyword evidence="5" id="KW-1185">Reference proteome</keyword>
<dbReference type="GO" id="GO:0031625">
    <property type="term" value="F:ubiquitin protein ligase binding"/>
    <property type="evidence" value="ECO:0007669"/>
    <property type="project" value="TreeGrafter"/>
</dbReference>
<comment type="caution">
    <text evidence="4">The sequence shown here is derived from an EMBL/GenBank/DDBJ whole genome shotgun (WGS) entry which is preliminary data.</text>
</comment>
<dbReference type="PANTHER" id="PTHR11188:SF17">
    <property type="entry name" value="FI21816P1"/>
    <property type="match status" value="1"/>
</dbReference>
<evidence type="ECO:0000256" key="1">
    <source>
        <dbReference type="ARBA" id="ARBA00005298"/>
    </source>
</evidence>
<evidence type="ECO:0000259" key="3">
    <source>
        <dbReference type="Pfam" id="PF00339"/>
    </source>
</evidence>
<accession>A0A219ANY6</accession>
<sequence length="358" mass="39677">MISLVGRSLSSCVMLNSDTVVFRGNADESAGQVLTGIIVLSLQSARLIDHQVRLRLLAILEVANDTATIRQRLRECFLSNKTRTTEIVLEHLGSRQLRSKSTNPLSSAGHYRYPFELSLPSDLAESVQGVPEVSLKYRLDATILSQGRPILYARKALRIIRTPALDALEPLQGVGGESILADRLRHDVSIFPKAVSFGGNIQLKLRACPLVTGLKLRDIKARIVEIREFSTQENRSKEVRKCIAEVLKTAPGQKAKRRDMELGSDRDDWALSIELSLPRRIGDCIPDLSHSRMRAHHRVETIFAVIDLDGKVLKICTTIPITVYMPLDATFNDDGVILTPRMAARSTQPASSIAPPVY</sequence>
<organism evidence="4 5">
    <name type="scientific">Pochonia chlamydosporia 170</name>
    <dbReference type="NCBI Taxonomy" id="1380566"/>
    <lineage>
        <taxon>Eukaryota</taxon>
        <taxon>Fungi</taxon>
        <taxon>Dikarya</taxon>
        <taxon>Ascomycota</taxon>
        <taxon>Pezizomycotina</taxon>
        <taxon>Sordariomycetes</taxon>
        <taxon>Hypocreomycetidae</taxon>
        <taxon>Hypocreales</taxon>
        <taxon>Clavicipitaceae</taxon>
        <taxon>Pochonia</taxon>
    </lineage>
</organism>
<reference evidence="4 5" key="1">
    <citation type="journal article" date="2016" name="PLoS Pathog.">
        <title>Biosynthesis of antibiotic leucinostatins in bio-control fungus Purpureocillium lilacinum and their inhibition on phytophthora revealed by genome mining.</title>
        <authorList>
            <person name="Wang G."/>
            <person name="Liu Z."/>
            <person name="Lin R."/>
            <person name="Li E."/>
            <person name="Mao Z."/>
            <person name="Ling J."/>
            <person name="Yang Y."/>
            <person name="Yin W.B."/>
            <person name="Xie B."/>
        </authorList>
    </citation>
    <scope>NUCLEOTIDE SEQUENCE [LARGE SCALE GENOMIC DNA]</scope>
    <source>
        <strain evidence="4">170</strain>
    </source>
</reference>
<evidence type="ECO:0000313" key="4">
    <source>
        <dbReference type="EMBL" id="OWT42536.1"/>
    </source>
</evidence>
<dbReference type="InterPro" id="IPR014752">
    <property type="entry name" value="Arrestin-like_C"/>
</dbReference>
<comment type="subunit">
    <text evidence="2">Interacts with hulA.</text>
</comment>
<dbReference type="InterPro" id="IPR050357">
    <property type="entry name" value="Arrestin_domain-protein"/>
</dbReference>
<dbReference type="Gene3D" id="2.60.40.640">
    <property type="match status" value="1"/>
</dbReference>
<dbReference type="GO" id="GO:0005829">
    <property type="term" value="C:cytosol"/>
    <property type="evidence" value="ECO:0007669"/>
    <property type="project" value="TreeGrafter"/>
</dbReference>
<dbReference type="AlphaFoldDB" id="A0A219ANY6"/>
<dbReference type="PANTHER" id="PTHR11188">
    <property type="entry name" value="ARRESTIN DOMAIN CONTAINING PROTEIN"/>
    <property type="match status" value="1"/>
</dbReference>
<protein>
    <submittedName>
        <fullName evidence="4">Arrestin domain-containing protein</fullName>
    </submittedName>
</protein>
<dbReference type="EMBL" id="LSBJ02000013">
    <property type="protein sequence ID" value="OWT42536.1"/>
    <property type="molecule type" value="Genomic_DNA"/>
</dbReference>
<dbReference type="Pfam" id="PF00339">
    <property type="entry name" value="Arrestin_N"/>
    <property type="match status" value="1"/>
</dbReference>
<name>A0A219ANY6_METCM</name>
<dbReference type="GO" id="GO:0005886">
    <property type="term" value="C:plasma membrane"/>
    <property type="evidence" value="ECO:0007669"/>
    <property type="project" value="TreeGrafter"/>
</dbReference>
<dbReference type="GO" id="GO:0030674">
    <property type="term" value="F:protein-macromolecule adaptor activity"/>
    <property type="evidence" value="ECO:0007669"/>
    <property type="project" value="TreeGrafter"/>
</dbReference>
<dbReference type="RefSeq" id="XP_022285044.1">
    <property type="nucleotide sequence ID" value="XM_022429963.1"/>
</dbReference>
<dbReference type="GO" id="GO:0070086">
    <property type="term" value="P:ubiquitin-dependent endocytosis"/>
    <property type="evidence" value="ECO:0007669"/>
    <property type="project" value="TreeGrafter"/>
</dbReference>
<evidence type="ECO:0000256" key="2">
    <source>
        <dbReference type="ARBA" id="ARBA00038766"/>
    </source>
</evidence>
<dbReference type="Proteomes" id="UP000078397">
    <property type="component" value="Unassembled WGS sequence"/>
</dbReference>